<evidence type="ECO:0000313" key="3">
    <source>
        <dbReference type="Proteomes" id="UP000003973"/>
    </source>
</evidence>
<evidence type="ECO:0000313" key="2">
    <source>
        <dbReference type="EMBL" id="EQM95235.1"/>
    </source>
</evidence>
<feature type="region of interest" description="Disordered" evidence="1">
    <location>
        <begin position="1"/>
        <end position="36"/>
    </location>
</feature>
<accession>T5LQL9</accession>
<keyword evidence="3" id="KW-1185">Reference proteome</keyword>
<dbReference type="HOGENOM" id="CLU_2370153_0_0_4"/>
<protein>
    <submittedName>
        <fullName evidence="2">Uncharacterized protein</fullName>
    </submittedName>
</protein>
<dbReference type="EMBL" id="ACDP02000017">
    <property type="protein sequence ID" value="EQM95235.1"/>
    <property type="molecule type" value="Genomic_DNA"/>
</dbReference>
<organism evidence="2 3">
    <name type="scientific">Oxalobacter paraformigenes</name>
    <dbReference type="NCBI Taxonomy" id="556268"/>
    <lineage>
        <taxon>Bacteria</taxon>
        <taxon>Pseudomonadati</taxon>
        <taxon>Pseudomonadota</taxon>
        <taxon>Betaproteobacteria</taxon>
        <taxon>Burkholderiales</taxon>
        <taxon>Oxalobacteraceae</taxon>
        <taxon>Oxalobacter</taxon>
    </lineage>
</organism>
<sequence length="95" mass="10381">MRHLTSAEVDGRAEKPDRMAESGRKRGWRSDRPLPEDVPIARVCPARDGCRVWLKAKGGRPARGGGNACVRSGKRVRRATGKTGRAVLMTGFPLD</sequence>
<name>T5LQL9_9BURK</name>
<dbReference type="Proteomes" id="UP000003973">
    <property type="component" value="Unassembled WGS sequence"/>
</dbReference>
<comment type="caution">
    <text evidence="2">The sequence shown here is derived from an EMBL/GenBank/DDBJ whole genome shotgun (WGS) entry which is preliminary data.</text>
</comment>
<proteinExistence type="predicted"/>
<dbReference type="AlphaFoldDB" id="T5LQL9"/>
<gene>
    <name evidence="2" type="ORF">OFAG_02209</name>
</gene>
<reference evidence="2" key="1">
    <citation type="submission" date="2011-10" db="EMBL/GenBank/DDBJ databases">
        <title>The Genome Sequence of Oxalobacter formigenes HOxBLS.</title>
        <authorList>
            <consortium name="The Broad Institute Genome Sequencing Platform"/>
            <person name="Earl A."/>
            <person name="Ward D."/>
            <person name="Feldgarden M."/>
            <person name="Gevers D."/>
            <person name="Allison M.J."/>
            <person name="Humphrey S."/>
            <person name="Young S.K."/>
            <person name="Zeng Q."/>
            <person name="Gargeya S."/>
            <person name="Fitzgerald M."/>
            <person name="Haas B."/>
            <person name="Abouelleil A."/>
            <person name="Alvarado L."/>
            <person name="Arachchi H.M."/>
            <person name="Berlin A."/>
            <person name="Brown A."/>
            <person name="Chapman S.B."/>
            <person name="Chen Z."/>
            <person name="Dunbar C."/>
            <person name="Freedman E."/>
            <person name="Gearin G."/>
            <person name="Goldberg J."/>
            <person name="Griggs A."/>
            <person name="Gujja S."/>
            <person name="Heiman D."/>
            <person name="Howarth C."/>
            <person name="Larson L."/>
            <person name="Lui A."/>
            <person name="MacDonald P.J.P."/>
            <person name="Montmayeur A."/>
            <person name="Murphy C."/>
            <person name="Neiman D."/>
            <person name="Pearson M."/>
            <person name="Priest M."/>
            <person name="Roberts A."/>
            <person name="Saif S."/>
            <person name="Shea T."/>
            <person name="Shenoy N."/>
            <person name="Sisk P."/>
            <person name="Stolte C."/>
            <person name="Sykes S."/>
            <person name="Wortman J."/>
            <person name="Nusbaum C."/>
            <person name="Birren B."/>
        </authorList>
    </citation>
    <scope>NUCLEOTIDE SEQUENCE [LARGE SCALE GENOMIC DNA]</scope>
    <source>
        <strain evidence="2">HOxBLS</strain>
    </source>
</reference>
<evidence type="ECO:0000256" key="1">
    <source>
        <dbReference type="SAM" id="MobiDB-lite"/>
    </source>
</evidence>
<feature type="compositionally biased region" description="Basic and acidic residues" evidence="1">
    <location>
        <begin position="9"/>
        <end position="35"/>
    </location>
</feature>